<proteinExistence type="predicted"/>
<sequence length="78" mass="8688">MGHSNTRRWLLLIGCLLSVSHCVDIDWGSIPTPPQFVHEPNDPVIYFTLEGSSAVAGENHEYLRERELRCSAVGNPTP</sequence>
<evidence type="ECO:0000313" key="2">
    <source>
        <dbReference type="Proteomes" id="UP000095287"/>
    </source>
</evidence>
<keyword evidence="1" id="KW-0732">Signal</keyword>
<feature type="signal peptide" evidence="1">
    <location>
        <begin position="1"/>
        <end position="22"/>
    </location>
</feature>
<accession>A0A1I8AE42</accession>
<dbReference type="AlphaFoldDB" id="A0A1I8AE42"/>
<name>A0A1I8AE42_9BILA</name>
<keyword evidence="2" id="KW-1185">Reference proteome</keyword>
<feature type="chain" id="PRO_5009314520" evidence="1">
    <location>
        <begin position="23"/>
        <end position="78"/>
    </location>
</feature>
<evidence type="ECO:0000256" key="1">
    <source>
        <dbReference type="SAM" id="SignalP"/>
    </source>
</evidence>
<protein>
    <submittedName>
        <fullName evidence="3">Secreted protein</fullName>
    </submittedName>
</protein>
<organism evidence="2 3">
    <name type="scientific">Steinernema glaseri</name>
    <dbReference type="NCBI Taxonomy" id="37863"/>
    <lineage>
        <taxon>Eukaryota</taxon>
        <taxon>Metazoa</taxon>
        <taxon>Ecdysozoa</taxon>
        <taxon>Nematoda</taxon>
        <taxon>Chromadorea</taxon>
        <taxon>Rhabditida</taxon>
        <taxon>Tylenchina</taxon>
        <taxon>Panagrolaimomorpha</taxon>
        <taxon>Strongyloidoidea</taxon>
        <taxon>Steinernematidae</taxon>
        <taxon>Steinernema</taxon>
    </lineage>
</organism>
<reference evidence="3" key="1">
    <citation type="submission" date="2016-11" db="UniProtKB">
        <authorList>
            <consortium name="WormBaseParasite"/>
        </authorList>
    </citation>
    <scope>IDENTIFICATION</scope>
</reference>
<dbReference type="Proteomes" id="UP000095287">
    <property type="component" value="Unplaced"/>
</dbReference>
<evidence type="ECO:0000313" key="3">
    <source>
        <dbReference type="WBParaSite" id="L893_g4996.t1"/>
    </source>
</evidence>
<dbReference type="WBParaSite" id="L893_g4996.t1">
    <property type="protein sequence ID" value="L893_g4996.t1"/>
    <property type="gene ID" value="L893_g4996"/>
</dbReference>